<name>A0ABU7B8A2_9TELE</name>
<keyword evidence="2" id="KW-1185">Reference proteome</keyword>
<gene>
    <name evidence="1" type="ORF">ATANTOWER_018726</name>
</gene>
<evidence type="ECO:0000313" key="2">
    <source>
        <dbReference type="Proteomes" id="UP001345963"/>
    </source>
</evidence>
<accession>A0ABU7B8A2</accession>
<organism evidence="1 2">
    <name type="scientific">Ataeniobius toweri</name>
    <dbReference type="NCBI Taxonomy" id="208326"/>
    <lineage>
        <taxon>Eukaryota</taxon>
        <taxon>Metazoa</taxon>
        <taxon>Chordata</taxon>
        <taxon>Craniata</taxon>
        <taxon>Vertebrata</taxon>
        <taxon>Euteleostomi</taxon>
        <taxon>Actinopterygii</taxon>
        <taxon>Neopterygii</taxon>
        <taxon>Teleostei</taxon>
        <taxon>Neoteleostei</taxon>
        <taxon>Acanthomorphata</taxon>
        <taxon>Ovalentaria</taxon>
        <taxon>Atherinomorphae</taxon>
        <taxon>Cyprinodontiformes</taxon>
        <taxon>Goodeidae</taxon>
        <taxon>Ataeniobius</taxon>
    </lineage>
</organism>
<sequence length="72" mass="8336">MSKYDYFLAASSFTFNQLDLWLQLVHDKTDHSVDYFSSVTNRQGIKKNVGEESKCKVTTKSPADIQRRNISF</sequence>
<evidence type="ECO:0000313" key="1">
    <source>
        <dbReference type="EMBL" id="MED6246488.1"/>
    </source>
</evidence>
<dbReference type="Proteomes" id="UP001345963">
    <property type="component" value="Unassembled WGS sequence"/>
</dbReference>
<comment type="caution">
    <text evidence="1">The sequence shown here is derived from an EMBL/GenBank/DDBJ whole genome shotgun (WGS) entry which is preliminary data.</text>
</comment>
<proteinExistence type="predicted"/>
<protein>
    <submittedName>
        <fullName evidence="1">Uncharacterized protein</fullName>
    </submittedName>
</protein>
<reference evidence="1 2" key="1">
    <citation type="submission" date="2021-07" db="EMBL/GenBank/DDBJ databases">
        <authorList>
            <person name="Palmer J.M."/>
        </authorList>
    </citation>
    <scope>NUCLEOTIDE SEQUENCE [LARGE SCALE GENOMIC DNA]</scope>
    <source>
        <strain evidence="1 2">AT_MEX2019</strain>
        <tissue evidence="1">Muscle</tissue>
    </source>
</reference>
<dbReference type="EMBL" id="JAHUTI010043232">
    <property type="protein sequence ID" value="MED6246488.1"/>
    <property type="molecule type" value="Genomic_DNA"/>
</dbReference>